<dbReference type="SUPFAM" id="SSF52540">
    <property type="entry name" value="P-loop containing nucleoside triphosphate hydrolases"/>
    <property type="match status" value="1"/>
</dbReference>
<sequence>MIDRKGRITAFVGNYGSGKTEIALSTAYDLRAAGESEVMLVDLDIVNPYFRSSTQRAQLLSEGIEVEQPSFALTTVDIPALPASILRIFERPKLQVIIDVGGNEVGAAALGQYRPYLEREGCDLLYVINTFRPLSSNADDIIEMMAEIQGRARVAITGIVNNSNLQAQTSPQDIIQGHAVISEVAARTHIPIRGIGALPGLIPELPPELRALAFPVERRLTPEWIEAE</sequence>
<comment type="caution">
    <text evidence="1">The sequence shown here is derived from an EMBL/GenBank/DDBJ whole genome shotgun (WGS) entry which is preliminary data.</text>
</comment>
<dbReference type="InterPro" id="IPR027417">
    <property type="entry name" value="P-loop_NTPase"/>
</dbReference>
<evidence type="ECO:0000313" key="2">
    <source>
        <dbReference type="Proteomes" id="UP000824123"/>
    </source>
</evidence>
<proteinExistence type="predicted"/>
<evidence type="ECO:0008006" key="3">
    <source>
        <dbReference type="Google" id="ProtNLM"/>
    </source>
</evidence>
<evidence type="ECO:0000313" key="1">
    <source>
        <dbReference type="EMBL" id="HIU46240.1"/>
    </source>
</evidence>
<gene>
    <name evidence="1" type="ORF">IAC59_03155</name>
</gene>
<dbReference type="Gene3D" id="3.40.50.300">
    <property type="entry name" value="P-loop containing nucleotide triphosphate hydrolases"/>
    <property type="match status" value="1"/>
</dbReference>
<organism evidence="1 2">
    <name type="scientific">Candidatus Fimadaptatus faecigallinarum</name>
    <dbReference type="NCBI Taxonomy" id="2840814"/>
    <lineage>
        <taxon>Bacteria</taxon>
        <taxon>Bacillati</taxon>
        <taxon>Bacillota</taxon>
        <taxon>Clostridia</taxon>
        <taxon>Eubacteriales</taxon>
        <taxon>Candidatus Fimadaptatus</taxon>
    </lineage>
</organism>
<dbReference type="AlphaFoldDB" id="A0A9D1LQM5"/>
<dbReference type="EMBL" id="DVNK01000025">
    <property type="protein sequence ID" value="HIU46240.1"/>
    <property type="molecule type" value="Genomic_DNA"/>
</dbReference>
<protein>
    <recommendedName>
        <fullName evidence="3">CobQ/CobB/MinD/ParA nucleotide binding domain-containing protein</fullName>
    </recommendedName>
</protein>
<reference evidence="1" key="1">
    <citation type="submission" date="2020-10" db="EMBL/GenBank/DDBJ databases">
        <authorList>
            <person name="Gilroy R."/>
        </authorList>
    </citation>
    <scope>NUCLEOTIDE SEQUENCE</scope>
    <source>
        <strain evidence="1">ChiSxjej2B14-8506</strain>
    </source>
</reference>
<dbReference type="Proteomes" id="UP000824123">
    <property type="component" value="Unassembled WGS sequence"/>
</dbReference>
<name>A0A9D1LQM5_9FIRM</name>
<reference evidence="1" key="2">
    <citation type="journal article" date="2021" name="PeerJ">
        <title>Extensive microbial diversity within the chicken gut microbiome revealed by metagenomics and culture.</title>
        <authorList>
            <person name="Gilroy R."/>
            <person name="Ravi A."/>
            <person name="Getino M."/>
            <person name="Pursley I."/>
            <person name="Horton D.L."/>
            <person name="Alikhan N.F."/>
            <person name="Baker D."/>
            <person name="Gharbi K."/>
            <person name="Hall N."/>
            <person name="Watson M."/>
            <person name="Adriaenssens E.M."/>
            <person name="Foster-Nyarko E."/>
            <person name="Jarju S."/>
            <person name="Secka A."/>
            <person name="Antonio M."/>
            <person name="Oren A."/>
            <person name="Chaudhuri R.R."/>
            <person name="La Ragione R."/>
            <person name="Hildebrand F."/>
            <person name="Pallen M.J."/>
        </authorList>
    </citation>
    <scope>NUCLEOTIDE SEQUENCE</scope>
    <source>
        <strain evidence="1">ChiSxjej2B14-8506</strain>
    </source>
</reference>
<accession>A0A9D1LQM5</accession>